<sequence>MARRTTATAGGSTDRRTSLEPSTQGWFLHIFCSESGIFSEFRSEQSIGFFLPCLILILQYCRGYYRCTYQKSQGCAATKQVQRADEDPSLYDVIYNAEHTCVHKATAAAAAKAQPGDARSLLQSLSSSLKVETEGLTPKAQQQGWGATTPPFSLSSPAVSGLTPLTPENCFAQGVSAPTSLEPSPATSGSNHLSMRAQCEFDTMVSALMTATSMPPPLAMEETAFSLDGIDFDEFDVSCFFAPDC</sequence>
<evidence type="ECO:0000313" key="2">
    <source>
        <dbReference type="Proteomes" id="UP001732700"/>
    </source>
</evidence>
<evidence type="ECO:0000313" key="1">
    <source>
        <dbReference type="EnsemblPlants" id="AVESA.00010b.r2.5DG0968850.2.CDS.1"/>
    </source>
</evidence>
<dbReference type="Proteomes" id="UP001732700">
    <property type="component" value="Chromosome 5D"/>
</dbReference>
<proteinExistence type="predicted"/>
<protein>
    <submittedName>
        <fullName evidence="1">Uncharacterized protein</fullName>
    </submittedName>
</protein>
<keyword evidence="2" id="KW-1185">Reference proteome</keyword>
<organism evidence="1 2">
    <name type="scientific">Avena sativa</name>
    <name type="common">Oat</name>
    <dbReference type="NCBI Taxonomy" id="4498"/>
    <lineage>
        <taxon>Eukaryota</taxon>
        <taxon>Viridiplantae</taxon>
        <taxon>Streptophyta</taxon>
        <taxon>Embryophyta</taxon>
        <taxon>Tracheophyta</taxon>
        <taxon>Spermatophyta</taxon>
        <taxon>Magnoliopsida</taxon>
        <taxon>Liliopsida</taxon>
        <taxon>Poales</taxon>
        <taxon>Poaceae</taxon>
        <taxon>BOP clade</taxon>
        <taxon>Pooideae</taxon>
        <taxon>Poodae</taxon>
        <taxon>Poeae</taxon>
        <taxon>Poeae Chloroplast Group 1 (Aveneae type)</taxon>
        <taxon>Aveninae</taxon>
        <taxon>Avena</taxon>
    </lineage>
</organism>
<name>A0ACD5YG19_AVESA</name>
<dbReference type="EnsemblPlants" id="AVESA.00010b.r2.5DG0968850.2">
    <property type="protein sequence ID" value="AVESA.00010b.r2.5DG0968850.2.CDS.1"/>
    <property type="gene ID" value="AVESA.00010b.r2.5DG0968850"/>
</dbReference>
<reference evidence="1" key="1">
    <citation type="submission" date="2021-05" db="EMBL/GenBank/DDBJ databases">
        <authorList>
            <person name="Scholz U."/>
            <person name="Mascher M."/>
            <person name="Fiebig A."/>
        </authorList>
    </citation>
    <scope>NUCLEOTIDE SEQUENCE [LARGE SCALE GENOMIC DNA]</scope>
</reference>
<reference evidence="1" key="2">
    <citation type="submission" date="2025-09" db="UniProtKB">
        <authorList>
            <consortium name="EnsemblPlants"/>
        </authorList>
    </citation>
    <scope>IDENTIFICATION</scope>
</reference>
<accession>A0ACD5YG19</accession>